<evidence type="ECO:0000313" key="2">
    <source>
        <dbReference type="EMBL" id="KIK03955.1"/>
    </source>
</evidence>
<dbReference type="Proteomes" id="UP000054477">
    <property type="component" value="Unassembled WGS sequence"/>
</dbReference>
<feature type="compositionally biased region" description="Low complexity" evidence="1">
    <location>
        <begin position="94"/>
        <end position="106"/>
    </location>
</feature>
<gene>
    <name evidence="2" type="ORF">K443DRAFT_121181</name>
</gene>
<dbReference type="OrthoDB" id="3070163at2759"/>
<dbReference type="AlphaFoldDB" id="A0A0C9WWE0"/>
<sequence>MARKPTTHNDPQHGTKAIPMEVDPVMPESTKKSEGRKGYQPGGKRAHEAGEINAGDQPAAVKKKKRTTVTKPNKKGETEPEPEPKPNPHRSSCATKPPIAAKAPVAAEKKRQSRDEVAAAKAEADKNKQRLNTNTYASGLLPDWNKAVTVKAAPKNSKRSHLEVVEGGLADSDADAINPFSSQDASKVQKPRTTSNGKVVTIKRDVSRRNELVAEIASDEETVVPIQRPTKPSTKVTAKIPVPSIKTEMKGKASQKMAVDTKRPLSGNKVRVVDLPDFAQDSSWRTLFLPTLYDRFFASDEPFAKFIKGSQSFTAFVQTNISLVYPEIGYKVTSTDAIHSLAYNRINEKRSSVGSMALKNIKSHIKTLGDDQSGREWLRWAVRVDGPLFFKVPTPYGCPSNRKDPGYVVSRHVACC</sequence>
<evidence type="ECO:0000256" key="1">
    <source>
        <dbReference type="SAM" id="MobiDB-lite"/>
    </source>
</evidence>
<feature type="compositionally biased region" description="Basic and acidic residues" evidence="1">
    <location>
        <begin position="107"/>
        <end position="128"/>
    </location>
</feature>
<feature type="region of interest" description="Disordered" evidence="1">
    <location>
        <begin position="1"/>
        <end position="134"/>
    </location>
</feature>
<reference evidence="3" key="2">
    <citation type="submission" date="2015-01" db="EMBL/GenBank/DDBJ databases">
        <title>Evolutionary Origins and Diversification of the Mycorrhizal Mutualists.</title>
        <authorList>
            <consortium name="DOE Joint Genome Institute"/>
            <consortium name="Mycorrhizal Genomics Consortium"/>
            <person name="Kohler A."/>
            <person name="Kuo A."/>
            <person name="Nagy L.G."/>
            <person name="Floudas D."/>
            <person name="Copeland A."/>
            <person name="Barry K.W."/>
            <person name="Cichocki N."/>
            <person name="Veneault-Fourrey C."/>
            <person name="LaButti K."/>
            <person name="Lindquist E.A."/>
            <person name="Lipzen A."/>
            <person name="Lundell T."/>
            <person name="Morin E."/>
            <person name="Murat C."/>
            <person name="Riley R."/>
            <person name="Ohm R."/>
            <person name="Sun H."/>
            <person name="Tunlid A."/>
            <person name="Henrissat B."/>
            <person name="Grigoriev I.V."/>
            <person name="Hibbett D.S."/>
            <person name="Martin F."/>
        </authorList>
    </citation>
    <scope>NUCLEOTIDE SEQUENCE [LARGE SCALE GENOMIC DNA]</scope>
    <source>
        <strain evidence="3">LaAM-08-1</strain>
    </source>
</reference>
<dbReference type="EMBL" id="KN838574">
    <property type="protein sequence ID" value="KIK03955.1"/>
    <property type="molecule type" value="Genomic_DNA"/>
</dbReference>
<dbReference type="HOGENOM" id="CLU_660681_0_0_1"/>
<name>A0A0C9WWE0_9AGAR</name>
<keyword evidence="3" id="KW-1185">Reference proteome</keyword>
<accession>A0A0C9WWE0</accession>
<evidence type="ECO:0000313" key="3">
    <source>
        <dbReference type="Proteomes" id="UP000054477"/>
    </source>
</evidence>
<protein>
    <submittedName>
        <fullName evidence="2">Uncharacterized protein</fullName>
    </submittedName>
</protein>
<feature type="compositionally biased region" description="Basic and acidic residues" evidence="1">
    <location>
        <begin position="74"/>
        <end position="86"/>
    </location>
</feature>
<organism evidence="2 3">
    <name type="scientific">Laccaria amethystina LaAM-08-1</name>
    <dbReference type="NCBI Taxonomy" id="1095629"/>
    <lineage>
        <taxon>Eukaryota</taxon>
        <taxon>Fungi</taxon>
        <taxon>Dikarya</taxon>
        <taxon>Basidiomycota</taxon>
        <taxon>Agaricomycotina</taxon>
        <taxon>Agaricomycetes</taxon>
        <taxon>Agaricomycetidae</taxon>
        <taxon>Agaricales</taxon>
        <taxon>Agaricineae</taxon>
        <taxon>Hydnangiaceae</taxon>
        <taxon>Laccaria</taxon>
    </lineage>
</organism>
<reference evidence="2 3" key="1">
    <citation type="submission" date="2014-04" db="EMBL/GenBank/DDBJ databases">
        <authorList>
            <consortium name="DOE Joint Genome Institute"/>
            <person name="Kuo A."/>
            <person name="Kohler A."/>
            <person name="Nagy L.G."/>
            <person name="Floudas D."/>
            <person name="Copeland A."/>
            <person name="Barry K.W."/>
            <person name="Cichocki N."/>
            <person name="Veneault-Fourrey C."/>
            <person name="LaButti K."/>
            <person name="Lindquist E.A."/>
            <person name="Lipzen A."/>
            <person name="Lundell T."/>
            <person name="Morin E."/>
            <person name="Murat C."/>
            <person name="Sun H."/>
            <person name="Tunlid A."/>
            <person name="Henrissat B."/>
            <person name="Grigoriev I.V."/>
            <person name="Hibbett D.S."/>
            <person name="Martin F."/>
            <person name="Nordberg H.P."/>
            <person name="Cantor M.N."/>
            <person name="Hua S.X."/>
        </authorList>
    </citation>
    <scope>NUCLEOTIDE SEQUENCE [LARGE SCALE GENOMIC DNA]</scope>
    <source>
        <strain evidence="2 3">LaAM-08-1</strain>
    </source>
</reference>
<proteinExistence type="predicted"/>